<feature type="signal peptide" evidence="7">
    <location>
        <begin position="1"/>
        <end position="26"/>
    </location>
</feature>
<organism evidence="9">
    <name type="scientific">Phanerodontia chrysosporium</name>
    <name type="common">White-rot fungus</name>
    <name type="synonym">Sporotrichum pruinosum</name>
    <dbReference type="NCBI Taxonomy" id="2822231"/>
    <lineage>
        <taxon>Eukaryota</taxon>
        <taxon>Fungi</taxon>
        <taxon>Dikarya</taxon>
        <taxon>Basidiomycota</taxon>
        <taxon>Agaricomycotina</taxon>
        <taxon>Agaricomycetes</taxon>
        <taxon>Polyporales</taxon>
        <taxon>Phanerochaetaceae</taxon>
        <taxon>Phanerodontia</taxon>
    </lineage>
</organism>
<evidence type="ECO:0000256" key="5">
    <source>
        <dbReference type="PIRSR" id="PIRSR606710-2"/>
    </source>
</evidence>
<feature type="domain" description="Beta-xylosidase C-terminal Concanavalin A-like" evidence="8">
    <location>
        <begin position="399"/>
        <end position="592"/>
    </location>
</feature>
<protein>
    <submittedName>
        <fullName evidence="9">Beta-xylosidase/alpha-L-arabinofuranosidase</fullName>
        <ecNumber evidence="9">3.2.1.37</ecNumber>
    </submittedName>
</protein>
<dbReference type="SUPFAM" id="SSF75005">
    <property type="entry name" value="Arabinanase/levansucrase/invertase"/>
    <property type="match status" value="1"/>
</dbReference>
<dbReference type="BRENDA" id="3.2.1.55">
    <property type="organism ID" value="1380"/>
</dbReference>
<dbReference type="InterPro" id="IPR051795">
    <property type="entry name" value="Glycosyl_Hydrlase_43"/>
</dbReference>
<keyword evidence="7" id="KW-0732">Signal</keyword>
<reference evidence="9" key="1">
    <citation type="journal article" date="2013" name="J. Biosci. Bioeng.">
        <title>Characterization of a recombinant bifunctional xylosidase/arabinofuranosidase from Phanerochaete chrysosporium.</title>
        <authorList>
            <person name="Huy N.D."/>
            <person name="Thayumanavan P."/>
            <person name="Kwon T.H."/>
            <person name="Park S.M."/>
        </authorList>
    </citation>
    <scope>NUCLEOTIDE SEQUENCE</scope>
    <source>
        <strain evidence="9">BKM-F-1767</strain>
    </source>
</reference>
<dbReference type="PANTHER" id="PTHR42812:SF17">
    <property type="entry name" value="BETA-XYLOSIDASE C-TERMINAL CONCANAVALIN A-LIKE DOMAIN-CONTAINING PROTEIN-RELATED"/>
    <property type="match status" value="1"/>
</dbReference>
<proteinExistence type="evidence at transcript level"/>
<dbReference type="Gene3D" id="2.60.120.200">
    <property type="match status" value="1"/>
</dbReference>
<dbReference type="BRENDA" id="3.2.1.37">
    <property type="organism ID" value="1380"/>
</dbReference>
<dbReference type="GO" id="GO:0005975">
    <property type="term" value="P:carbohydrate metabolic process"/>
    <property type="evidence" value="ECO:0007669"/>
    <property type="project" value="InterPro"/>
</dbReference>
<dbReference type="EMBL" id="JX625152">
    <property type="protein sequence ID" value="AFW16059.1"/>
    <property type="molecule type" value="mRNA"/>
</dbReference>
<dbReference type="AlphaFoldDB" id="K7T9D9"/>
<evidence type="ECO:0000256" key="2">
    <source>
        <dbReference type="ARBA" id="ARBA00022801"/>
    </source>
</evidence>
<evidence type="ECO:0000313" key="9">
    <source>
        <dbReference type="EMBL" id="AFW16059.1"/>
    </source>
</evidence>
<dbReference type="VEuPathDB" id="FungiDB:AGR57_491"/>
<dbReference type="SMR" id="K7T9D9"/>
<accession>K7T9D9</accession>
<keyword evidence="2 6" id="KW-0378">Hydrolase</keyword>
<dbReference type="InterPro" id="IPR006710">
    <property type="entry name" value="Glyco_hydro_43"/>
</dbReference>
<dbReference type="PANTHER" id="PTHR42812">
    <property type="entry name" value="BETA-XYLOSIDASE"/>
    <property type="match status" value="1"/>
</dbReference>
<dbReference type="GO" id="GO:0009044">
    <property type="term" value="F:xylan 1,4-beta-xylosidase activity"/>
    <property type="evidence" value="ECO:0007669"/>
    <property type="project" value="UniProtKB-EC"/>
</dbReference>
<keyword evidence="3 6" id="KW-0326">Glycosidase</keyword>
<evidence type="ECO:0000256" key="1">
    <source>
        <dbReference type="ARBA" id="ARBA00009865"/>
    </source>
</evidence>
<feature type="active site" description="Proton acceptor" evidence="4">
    <location>
        <position position="48"/>
    </location>
</feature>
<dbReference type="SUPFAM" id="SSF49899">
    <property type="entry name" value="Concanavalin A-like lectins/glucanases"/>
    <property type="match status" value="1"/>
</dbReference>
<evidence type="ECO:0000256" key="6">
    <source>
        <dbReference type="RuleBase" id="RU361187"/>
    </source>
</evidence>
<evidence type="ECO:0000256" key="7">
    <source>
        <dbReference type="SAM" id="SignalP"/>
    </source>
</evidence>
<evidence type="ECO:0000259" key="8">
    <source>
        <dbReference type="Pfam" id="PF17851"/>
    </source>
</evidence>
<sequence length="598" mass="64907">MHRIARATFAVLSLLTALAGVPAVAAGRVAHSKSKSYHNPIISGFAPDPSCIRVDAQYFCVTSSFSAFPGIPVYTSRDLVQWQQIGNVLSRPEQLPQLALVNQTTGGIWAATIRHHEGVFYVTTTLVFDGAPQLSPTRWDNLIFNTTDIWANNGNGWSDPVHFTFQGYDTSLFWDDDGTAYVQGSHAWHVFPAIEQFKIDVRTGENLSEPIILWNGTGGLAPEAPHVFKRTDGYYLMIAEGGTGLGHMVTMAKSPNVTGPYTGYANNPVLTNANTSEYLQTVGHADLFTDTAGNWWGVALATRNATANYPMGRETVLVPVVWEEGQFPVFNGATPGRAYVNMTGPLPASQRPTFSDMKDPLVGRAQHVVFPSGPHASLSDIPRQLVYYRLPDFSRFTVSPPSHPNTLRIMGSAENITGTGGIGTSTFIARRQDALEFTAEATLEFAPKLSDPVVEDEEAGMTLFIQRTQHFDLGVVALRDATSGKLGKFIRLRTFSANSSADGMNDGYSQPGIVPLPSNVDKLRLRVQAVNASTYAFSYLASGVRSSKWTIVGYGAAREVSGGFTGTLVGMFATGNGHNSTTPAYFSDFTYEPVENVY</sequence>
<dbReference type="EC" id="3.2.1.37" evidence="9"/>
<feature type="site" description="Important for catalytic activity, responsible for pKa modulation of the active site Glu and correct orientation of both the proton donor and substrate" evidence="5">
    <location>
        <position position="169"/>
    </location>
</feature>
<dbReference type="InterPro" id="IPR013320">
    <property type="entry name" value="ConA-like_dom_sf"/>
</dbReference>
<evidence type="ECO:0000256" key="4">
    <source>
        <dbReference type="PIRSR" id="PIRSR606710-1"/>
    </source>
</evidence>
<dbReference type="Gene3D" id="2.115.10.20">
    <property type="entry name" value="Glycosyl hydrolase domain, family 43"/>
    <property type="match status" value="1"/>
</dbReference>
<feature type="active site" description="Proton donor" evidence="4">
    <location>
        <position position="223"/>
    </location>
</feature>
<dbReference type="CDD" id="cd18833">
    <property type="entry name" value="GH43_PcXyl-like"/>
    <property type="match status" value="1"/>
</dbReference>
<name>K7T9D9_PHACH</name>
<dbReference type="Pfam" id="PF17851">
    <property type="entry name" value="GH43_C2"/>
    <property type="match status" value="1"/>
</dbReference>
<comment type="similarity">
    <text evidence="1 6">Belongs to the glycosyl hydrolase 43 family.</text>
</comment>
<dbReference type="InterPro" id="IPR041542">
    <property type="entry name" value="GH43_C2"/>
</dbReference>
<evidence type="ECO:0000256" key="3">
    <source>
        <dbReference type="ARBA" id="ARBA00023295"/>
    </source>
</evidence>
<feature type="chain" id="PRO_5003911150" evidence="7">
    <location>
        <begin position="27"/>
        <end position="598"/>
    </location>
</feature>
<dbReference type="InterPro" id="IPR023296">
    <property type="entry name" value="Glyco_hydro_beta-prop_sf"/>
</dbReference>
<dbReference type="Pfam" id="PF04616">
    <property type="entry name" value="Glyco_hydro_43"/>
    <property type="match status" value="1"/>
</dbReference>